<evidence type="ECO:0000313" key="1">
    <source>
        <dbReference type="EMBL" id="TVY09854.1"/>
    </source>
</evidence>
<dbReference type="RefSeq" id="WP_144846375.1">
    <property type="nucleotide sequence ID" value="NZ_VNJI01000011.1"/>
</dbReference>
<keyword evidence="2" id="KW-1185">Reference proteome</keyword>
<dbReference type="AlphaFoldDB" id="A0A559KCJ6"/>
<proteinExistence type="predicted"/>
<reference evidence="1 2" key="1">
    <citation type="submission" date="2019-07" db="EMBL/GenBank/DDBJ databases">
        <authorList>
            <person name="Kim J."/>
        </authorList>
    </citation>
    <scope>NUCLEOTIDE SEQUENCE [LARGE SCALE GENOMIC DNA]</scope>
    <source>
        <strain evidence="1 2">JC52</strain>
    </source>
</reference>
<dbReference type="Proteomes" id="UP000317036">
    <property type="component" value="Unassembled WGS sequence"/>
</dbReference>
<protein>
    <submittedName>
        <fullName evidence="1">Uncharacterized protein</fullName>
    </submittedName>
</protein>
<organism evidence="1 2">
    <name type="scientific">Paenibacillus cremeus</name>
    <dbReference type="NCBI Taxonomy" id="2163881"/>
    <lineage>
        <taxon>Bacteria</taxon>
        <taxon>Bacillati</taxon>
        <taxon>Bacillota</taxon>
        <taxon>Bacilli</taxon>
        <taxon>Bacillales</taxon>
        <taxon>Paenibacillaceae</taxon>
        <taxon>Paenibacillus</taxon>
    </lineage>
</organism>
<sequence length="167" mass="19712">MNQCFKITRGTDYDKAVKKHFKQKPLWHNVFVRVSAMLNEKIDKMALVPDELWVEFNDLTKDENKKLFGKNGKLKNNTKRAKETLEQYRQIVTDEGLSDFRQLGEINFIYGVMRFQGEELSSFVTSENDIYYQASFNLQERSEGLVETISEIEYQEMYLKELKNKSA</sequence>
<evidence type="ECO:0000313" key="2">
    <source>
        <dbReference type="Proteomes" id="UP000317036"/>
    </source>
</evidence>
<accession>A0A559KCJ6</accession>
<gene>
    <name evidence="1" type="ORF">FPZ49_10805</name>
</gene>
<name>A0A559KCJ6_9BACL</name>
<comment type="caution">
    <text evidence="1">The sequence shown here is derived from an EMBL/GenBank/DDBJ whole genome shotgun (WGS) entry which is preliminary data.</text>
</comment>
<dbReference type="EMBL" id="VNJI01000011">
    <property type="protein sequence ID" value="TVY09854.1"/>
    <property type="molecule type" value="Genomic_DNA"/>
</dbReference>
<dbReference type="OrthoDB" id="2989987at2"/>